<dbReference type="Gene3D" id="1.20.1560.10">
    <property type="entry name" value="ABC transporter type 1, transmembrane domain"/>
    <property type="match status" value="1"/>
</dbReference>
<keyword evidence="4" id="KW-0677">Repeat</keyword>
<dbReference type="EMBL" id="JXTB01000721">
    <property type="protein sequence ID" value="PON33539.1"/>
    <property type="molecule type" value="Genomic_DNA"/>
</dbReference>
<evidence type="ECO:0000256" key="1">
    <source>
        <dbReference type="ARBA" id="ARBA00007577"/>
    </source>
</evidence>
<comment type="similarity">
    <text evidence="1">Belongs to the ABC transporter superfamily. ABCB family. Multidrug resistance exporter (TC 3.A.1.201) subfamily.</text>
</comment>
<protein>
    <submittedName>
        <fullName evidence="9">Uncharacterized protein</fullName>
    </submittedName>
</protein>
<dbReference type="PANTHER" id="PTHR45136">
    <property type="entry name" value="ABC TRANSPORTER DOMAIN-CONTAINING PROTEIN"/>
    <property type="match status" value="1"/>
</dbReference>
<evidence type="ECO:0000256" key="8">
    <source>
        <dbReference type="SAM" id="Phobius"/>
    </source>
</evidence>
<evidence type="ECO:0000256" key="6">
    <source>
        <dbReference type="ARBA" id="ARBA00023136"/>
    </source>
</evidence>
<keyword evidence="10" id="KW-1185">Reference proteome</keyword>
<evidence type="ECO:0000256" key="3">
    <source>
        <dbReference type="ARBA" id="ARBA00022692"/>
    </source>
</evidence>
<reference evidence="10" key="1">
    <citation type="submission" date="2016-06" db="EMBL/GenBank/DDBJ databases">
        <title>Parallel loss of symbiosis genes in relatives of nitrogen-fixing non-legume Parasponia.</title>
        <authorList>
            <person name="Van Velzen R."/>
            <person name="Holmer R."/>
            <person name="Bu F."/>
            <person name="Rutten L."/>
            <person name="Van Zeijl A."/>
            <person name="Liu W."/>
            <person name="Santuari L."/>
            <person name="Cao Q."/>
            <person name="Sharma T."/>
            <person name="Shen D."/>
            <person name="Roswanjaya Y."/>
            <person name="Wardhani T."/>
            <person name="Kalhor M.S."/>
            <person name="Jansen J."/>
            <person name="Van den Hoogen J."/>
            <person name="Gungor B."/>
            <person name="Hartog M."/>
            <person name="Hontelez J."/>
            <person name="Verver J."/>
            <person name="Yang W.-C."/>
            <person name="Schijlen E."/>
            <person name="Repin R."/>
            <person name="Schilthuizen M."/>
            <person name="Schranz E."/>
            <person name="Heidstra R."/>
            <person name="Miyata K."/>
            <person name="Fedorova E."/>
            <person name="Kohlen W."/>
            <person name="Bisseling T."/>
            <person name="Smit S."/>
            <person name="Geurts R."/>
        </authorList>
    </citation>
    <scope>NUCLEOTIDE SEQUENCE [LARGE SCALE GENOMIC DNA]</scope>
    <source>
        <strain evidence="10">cv. WU1-14</strain>
    </source>
</reference>
<evidence type="ECO:0000256" key="4">
    <source>
        <dbReference type="ARBA" id="ARBA00022737"/>
    </source>
</evidence>
<feature type="transmembrane region" description="Helical" evidence="8">
    <location>
        <begin position="50"/>
        <end position="70"/>
    </location>
</feature>
<organism evidence="9 10">
    <name type="scientific">Parasponia andersonii</name>
    <name type="common">Sponia andersonii</name>
    <dbReference type="NCBI Taxonomy" id="3476"/>
    <lineage>
        <taxon>Eukaryota</taxon>
        <taxon>Viridiplantae</taxon>
        <taxon>Streptophyta</taxon>
        <taxon>Embryophyta</taxon>
        <taxon>Tracheophyta</taxon>
        <taxon>Spermatophyta</taxon>
        <taxon>Magnoliopsida</taxon>
        <taxon>eudicotyledons</taxon>
        <taxon>Gunneridae</taxon>
        <taxon>Pentapetalae</taxon>
        <taxon>rosids</taxon>
        <taxon>fabids</taxon>
        <taxon>Rosales</taxon>
        <taxon>Cannabaceae</taxon>
        <taxon>Parasponia</taxon>
    </lineage>
</organism>
<keyword evidence="6 8" id="KW-0472">Membrane</keyword>
<accession>A0A2P5AAH1</accession>
<evidence type="ECO:0000256" key="7">
    <source>
        <dbReference type="ARBA" id="ARBA00023180"/>
    </source>
</evidence>
<dbReference type="AlphaFoldDB" id="A0A2P5AAH1"/>
<dbReference type="GO" id="GO:0005524">
    <property type="term" value="F:ATP binding"/>
    <property type="evidence" value="ECO:0007669"/>
    <property type="project" value="InterPro"/>
</dbReference>
<dbReference type="PANTHER" id="PTHR45136:SF2">
    <property type="entry name" value="ABC TRANSPORTER DOMAIN-CONTAINING PROTEIN"/>
    <property type="match status" value="1"/>
</dbReference>
<evidence type="ECO:0000313" key="10">
    <source>
        <dbReference type="Proteomes" id="UP000237105"/>
    </source>
</evidence>
<proteinExistence type="inferred from homology"/>
<feature type="non-terminal residue" evidence="9">
    <location>
        <position position="1"/>
    </location>
</feature>
<dbReference type="STRING" id="3476.A0A2P5AAH1"/>
<evidence type="ECO:0000256" key="5">
    <source>
        <dbReference type="ARBA" id="ARBA00022989"/>
    </source>
</evidence>
<evidence type="ECO:0000313" key="9">
    <source>
        <dbReference type="EMBL" id="PON33539.1"/>
    </source>
</evidence>
<evidence type="ECO:0000256" key="2">
    <source>
        <dbReference type="ARBA" id="ARBA00022448"/>
    </source>
</evidence>
<keyword evidence="2" id="KW-0813">Transport</keyword>
<sequence>EESTVVELSMALNVSTKLGLRQGLVKGLAIGSSGIIFAIWAILSYYSIRLVMYGGILGGTVYAICSSIIVGGR</sequence>
<name>A0A2P5AAH1_PARAD</name>
<keyword evidence="3 8" id="KW-0812">Transmembrane</keyword>
<dbReference type="OrthoDB" id="1194042at2759"/>
<keyword evidence="5 8" id="KW-1133">Transmembrane helix</keyword>
<dbReference type="GO" id="GO:0016020">
    <property type="term" value="C:membrane"/>
    <property type="evidence" value="ECO:0007669"/>
    <property type="project" value="InterPro"/>
</dbReference>
<gene>
    <name evidence="9" type="ORF">PanWU01x14_352040</name>
</gene>
<dbReference type="InterPro" id="IPR036640">
    <property type="entry name" value="ABC1_TM_sf"/>
</dbReference>
<comment type="caution">
    <text evidence="9">The sequence shown here is derived from an EMBL/GenBank/DDBJ whole genome shotgun (WGS) entry which is preliminary data.</text>
</comment>
<feature type="transmembrane region" description="Helical" evidence="8">
    <location>
        <begin position="24"/>
        <end position="43"/>
    </location>
</feature>
<keyword evidence="7" id="KW-0325">Glycoprotein</keyword>
<dbReference type="Proteomes" id="UP000237105">
    <property type="component" value="Unassembled WGS sequence"/>
</dbReference>